<dbReference type="AlphaFoldDB" id="K6V059"/>
<keyword evidence="3" id="KW-1185">Reference proteome</keyword>
<reference evidence="2 3" key="1">
    <citation type="submission" date="2012-08" db="EMBL/GenBank/DDBJ databases">
        <title>Whole genome shotgun sequence of Gordonia rhizosphera NBRC 16068.</title>
        <authorList>
            <person name="Takarada H."/>
            <person name="Isaki S."/>
            <person name="Hosoyama A."/>
            <person name="Tsuchikane K."/>
            <person name="Katsumata H."/>
            <person name="Baba S."/>
            <person name="Ohji S."/>
            <person name="Yamazaki S."/>
            <person name="Fujita N."/>
        </authorList>
    </citation>
    <scope>NUCLEOTIDE SEQUENCE [LARGE SCALE GENOMIC DNA]</scope>
    <source>
        <strain evidence="2 3">NBRC 16068</strain>
    </source>
</reference>
<dbReference type="CDD" id="cd07828">
    <property type="entry name" value="lipocalin_heme-bd-THAP4-like"/>
    <property type="match status" value="1"/>
</dbReference>
<feature type="domain" description="THAP4-like heme-binding" evidence="1">
    <location>
        <begin position="14"/>
        <end position="163"/>
    </location>
</feature>
<organism evidence="2 3">
    <name type="scientific">Gordonia rhizosphera NBRC 16068</name>
    <dbReference type="NCBI Taxonomy" id="1108045"/>
    <lineage>
        <taxon>Bacteria</taxon>
        <taxon>Bacillati</taxon>
        <taxon>Actinomycetota</taxon>
        <taxon>Actinomycetes</taxon>
        <taxon>Mycobacteriales</taxon>
        <taxon>Gordoniaceae</taxon>
        <taxon>Gordonia</taxon>
    </lineage>
</organism>
<sequence length="164" mass="17682">MIGHYSRRVNPAPNLTPIASLIGTWTGPGRGEYPTIDPFDYTETITIEDIGKPFLVYRQRTRSAAGVPLHTESGFLRLPADGVVEFTLAQPTGHTELCEGVLEVGDGVVALRMSGVVTGTATAKSVEATERRYRLDGDSLRTDFAMAAVGVPMTHHLTSELGRV</sequence>
<dbReference type="eggNOG" id="COG4044">
    <property type="taxonomic scope" value="Bacteria"/>
</dbReference>
<evidence type="ECO:0000313" key="3">
    <source>
        <dbReference type="Proteomes" id="UP000008363"/>
    </source>
</evidence>
<dbReference type="SUPFAM" id="SSF50814">
    <property type="entry name" value="Lipocalins"/>
    <property type="match status" value="1"/>
</dbReference>
<proteinExistence type="predicted"/>
<comment type="caution">
    <text evidence="2">The sequence shown here is derived from an EMBL/GenBank/DDBJ whole genome shotgun (WGS) entry which is preliminary data.</text>
</comment>
<dbReference type="Proteomes" id="UP000008363">
    <property type="component" value="Unassembled WGS sequence"/>
</dbReference>
<dbReference type="EMBL" id="BAHC01000053">
    <property type="protein sequence ID" value="GAB89198.1"/>
    <property type="molecule type" value="Genomic_DNA"/>
</dbReference>
<dbReference type="Gene3D" id="2.40.128.20">
    <property type="match status" value="1"/>
</dbReference>
<dbReference type="Pfam" id="PF08768">
    <property type="entry name" value="THAP4_heme-bd"/>
    <property type="match status" value="1"/>
</dbReference>
<dbReference type="STRING" id="1108045.GORHZ_053_00510"/>
<protein>
    <recommendedName>
        <fullName evidence="1">THAP4-like heme-binding domain-containing protein</fullName>
    </recommendedName>
</protein>
<dbReference type="InterPro" id="IPR012674">
    <property type="entry name" value="Calycin"/>
</dbReference>
<accession>K6V059</accession>
<evidence type="ECO:0000313" key="2">
    <source>
        <dbReference type="EMBL" id="GAB89198.1"/>
    </source>
</evidence>
<evidence type="ECO:0000259" key="1">
    <source>
        <dbReference type="Pfam" id="PF08768"/>
    </source>
</evidence>
<gene>
    <name evidence="2" type="ORF">GORHZ_053_00510</name>
</gene>
<dbReference type="OrthoDB" id="4804006at2"/>
<dbReference type="InterPro" id="IPR045165">
    <property type="entry name" value="Nitrobindin"/>
</dbReference>
<name>K6V059_9ACTN</name>
<dbReference type="InterPro" id="IPR014878">
    <property type="entry name" value="THAP4-like_heme-bd"/>
</dbReference>
<dbReference type="PANTHER" id="PTHR15854:SF4">
    <property type="entry name" value="PEROXYNITRITE ISOMERASE THAP4"/>
    <property type="match status" value="1"/>
</dbReference>
<dbReference type="PANTHER" id="PTHR15854">
    <property type="entry name" value="THAP4 PROTEIN"/>
    <property type="match status" value="1"/>
</dbReference>